<keyword evidence="2" id="KW-1185">Reference proteome</keyword>
<organism evidence="1 2">
    <name type="scientific">Hypoxylon rubiginosum</name>
    <dbReference type="NCBI Taxonomy" id="110542"/>
    <lineage>
        <taxon>Eukaryota</taxon>
        <taxon>Fungi</taxon>
        <taxon>Dikarya</taxon>
        <taxon>Ascomycota</taxon>
        <taxon>Pezizomycotina</taxon>
        <taxon>Sordariomycetes</taxon>
        <taxon>Xylariomycetidae</taxon>
        <taxon>Xylariales</taxon>
        <taxon>Hypoxylaceae</taxon>
        <taxon>Hypoxylon</taxon>
    </lineage>
</organism>
<gene>
    <name evidence="1" type="ORF">F4820DRAFT_463986</name>
</gene>
<accession>A0ACB9YT15</accession>
<protein>
    <submittedName>
        <fullName evidence="1">Uncharacterized protein</fullName>
    </submittedName>
</protein>
<evidence type="ECO:0000313" key="1">
    <source>
        <dbReference type="EMBL" id="KAI4862124.1"/>
    </source>
</evidence>
<comment type="caution">
    <text evidence="1">The sequence shown here is derived from an EMBL/GenBank/DDBJ whole genome shotgun (WGS) entry which is preliminary data.</text>
</comment>
<evidence type="ECO:0000313" key="2">
    <source>
        <dbReference type="Proteomes" id="UP001497700"/>
    </source>
</evidence>
<dbReference type="EMBL" id="MU393533">
    <property type="protein sequence ID" value="KAI4862124.1"/>
    <property type="molecule type" value="Genomic_DNA"/>
</dbReference>
<sequence length="209" mass="22048">MADDNEKPDGFQCPGCRKYLATTQGLNEHKRTNHLTGVCYFPGSTFPDFEGEDDHRMAKQLLEANDKNGGSESGDLYVCRWGCAAGAHTYKSLAALKFHLRAKQRERVDEEAKRRREAEAQGAEGGAKDADSKAAADPGAEAVPEAGSSAQDDAGSKDGAESKSDAVGSKDDATGSKEDTSSKGGADSKDDAASPTTSTKDNEKPEAKV</sequence>
<reference evidence="1 2" key="1">
    <citation type="journal article" date="2022" name="New Phytol.">
        <title>Ecological generalism drives hyperdiversity of secondary metabolite gene clusters in xylarialean endophytes.</title>
        <authorList>
            <person name="Franco M.E.E."/>
            <person name="Wisecaver J.H."/>
            <person name="Arnold A.E."/>
            <person name="Ju Y.M."/>
            <person name="Slot J.C."/>
            <person name="Ahrendt S."/>
            <person name="Moore L.P."/>
            <person name="Eastman K.E."/>
            <person name="Scott K."/>
            <person name="Konkel Z."/>
            <person name="Mondo S.J."/>
            <person name="Kuo A."/>
            <person name="Hayes R.D."/>
            <person name="Haridas S."/>
            <person name="Andreopoulos B."/>
            <person name="Riley R."/>
            <person name="LaButti K."/>
            <person name="Pangilinan J."/>
            <person name="Lipzen A."/>
            <person name="Amirebrahimi M."/>
            <person name="Yan J."/>
            <person name="Adam C."/>
            <person name="Keymanesh K."/>
            <person name="Ng V."/>
            <person name="Louie K."/>
            <person name="Northen T."/>
            <person name="Drula E."/>
            <person name="Henrissat B."/>
            <person name="Hsieh H.M."/>
            <person name="Youens-Clark K."/>
            <person name="Lutzoni F."/>
            <person name="Miadlikowska J."/>
            <person name="Eastwood D.C."/>
            <person name="Hamelin R.C."/>
            <person name="Grigoriev I.V."/>
            <person name="U'Ren J.M."/>
        </authorList>
    </citation>
    <scope>NUCLEOTIDE SEQUENCE [LARGE SCALE GENOMIC DNA]</scope>
    <source>
        <strain evidence="1 2">CBS 119005</strain>
    </source>
</reference>
<dbReference type="Proteomes" id="UP001497700">
    <property type="component" value="Unassembled WGS sequence"/>
</dbReference>
<proteinExistence type="predicted"/>
<name>A0ACB9YT15_9PEZI</name>